<evidence type="ECO:0000313" key="3">
    <source>
        <dbReference type="Proteomes" id="UP000179243"/>
    </source>
</evidence>
<dbReference type="Proteomes" id="UP000179243">
    <property type="component" value="Unassembled WGS sequence"/>
</dbReference>
<accession>A0A1F7F079</accession>
<dbReference type="AlphaFoldDB" id="A0A1F7F079"/>
<feature type="signal peptide" evidence="1">
    <location>
        <begin position="1"/>
        <end position="29"/>
    </location>
</feature>
<sequence length="154" mass="16534">MTMFRIFKQPALAAGCFFLFCALSCSRSADVGALLPPEFTVVSTCCCVRFHDLFATQGCIGMVCGTANETAVQAICFAYARAEEPPVLLRAFINLCEETGLAYSLPGGNKKPVVLTQDSTGCFFCVSYVKKRLFFASSSSDSKAIAAMGRCLSQ</sequence>
<evidence type="ECO:0008006" key="4">
    <source>
        <dbReference type="Google" id="ProtNLM"/>
    </source>
</evidence>
<name>A0A1F7F079_UNCRA</name>
<feature type="chain" id="PRO_5009528312" description="Lipoprotein" evidence="1">
    <location>
        <begin position="30"/>
        <end position="154"/>
    </location>
</feature>
<evidence type="ECO:0000313" key="2">
    <source>
        <dbReference type="EMBL" id="OGK00054.1"/>
    </source>
</evidence>
<comment type="caution">
    <text evidence="2">The sequence shown here is derived from an EMBL/GenBank/DDBJ whole genome shotgun (WGS) entry which is preliminary data.</text>
</comment>
<evidence type="ECO:0000256" key="1">
    <source>
        <dbReference type="SAM" id="SignalP"/>
    </source>
</evidence>
<gene>
    <name evidence="2" type="ORF">A2519_22260</name>
</gene>
<organism evidence="2 3">
    <name type="scientific">Candidatus Raymondbacteria bacterium RIFOXYD12_FULL_49_13</name>
    <dbReference type="NCBI Taxonomy" id="1817890"/>
    <lineage>
        <taxon>Bacteria</taxon>
        <taxon>Raymondiibacteriota</taxon>
    </lineage>
</organism>
<keyword evidence="1" id="KW-0732">Signal</keyword>
<reference evidence="2 3" key="1">
    <citation type="journal article" date="2016" name="Nat. Commun.">
        <title>Thousands of microbial genomes shed light on interconnected biogeochemical processes in an aquifer system.</title>
        <authorList>
            <person name="Anantharaman K."/>
            <person name="Brown C.T."/>
            <person name="Hug L.A."/>
            <person name="Sharon I."/>
            <person name="Castelle C.J."/>
            <person name="Probst A.J."/>
            <person name="Thomas B.C."/>
            <person name="Singh A."/>
            <person name="Wilkins M.J."/>
            <person name="Karaoz U."/>
            <person name="Brodie E.L."/>
            <person name="Williams K.H."/>
            <person name="Hubbard S.S."/>
            <person name="Banfield J.F."/>
        </authorList>
    </citation>
    <scope>NUCLEOTIDE SEQUENCE [LARGE SCALE GENOMIC DNA]</scope>
</reference>
<dbReference type="EMBL" id="MFYX01000155">
    <property type="protein sequence ID" value="OGK00054.1"/>
    <property type="molecule type" value="Genomic_DNA"/>
</dbReference>
<proteinExistence type="predicted"/>
<protein>
    <recommendedName>
        <fullName evidence="4">Lipoprotein</fullName>
    </recommendedName>
</protein>